<dbReference type="Pfam" id="PF12146">
    <property type="entry name" value="Hydrolase_4"/>
    <property type="match status" value="1"/>
</dbReference>
<dbReference type="Proteomes" id="UP000266677">
    <property type="component" value="Unassembled WGS sequence"/>
</dbReference>
<dbReference type="OrthoDB" id="9802489at2"/>
<evidence type="ECO:0000313" key="3">
    <source>
        <dbReference type="Proteomes" id="UP000266677"/>
    </source>
</evidence>
<keyword evidence="2" id="KW-0378">Hydrolase</keyword>
<dbReference type="InterPro" id="IPR050471">
    <property type="entry name" value="AB_hydrolase"/>
</dbReference>
<proteinExistence type="predicted"/>
<dbReference type="SUPFAM" id="SSF53474">
    <property type="entry name" value="alpha/beta-Hydrolases"/>
    <property type="match status" value="1"/>
</dbReference>
<dbReference type="Gene3D" id="3.40.50.1820">
    <property type="entry name" value="alpha/beta hydrolase"/>
    <property type="match status" value="1"/>
</dbReference>
<sequence>MGTSRLAAALGAATGVLSHRLPYLALGSGRPLVFLRPTICEHANPRGWLRDAEIRMLAPLAGHFRVYAVHRAPGTAPGTTMRDIAGQHAEALAAEFGGPVDVLGLSSGGALGLQLAADYPAEVRRLVVVSAGYRLERTCRTARLRYGAAAAEGRRAMRLMAGGLFASVVRTRTAALTEWLLDPFGRPRYPADAVCFARAEHEFDIGGRLAKITAPTLVIGGERDAYYSVANFRRTADRIPDSRLVIYPRATHTGVIGYGRFIPDVLDFLTAT</sequence>
<protein>
    <submittedName>
        <fullName evidence="2">Alpha/beta hydrolase</fullName>
    </submittedName>
</protein>
<dbReference type="PRINTS" id="PR00111">
    <property type="entry name" value="ABHYDROLASE"/>
</dbReference>
<reference evidence="2 3" key="1">
    <citation type="submission" date="2018-09" db="EMBL/GenBank/DDBJ databases">
        <title>YIM PH21274 draft genome.</title>
        <authorList>
            <person name="Miao C."/>
        </authorList>
    </citation>
    <scope>NUCLEOTIDE SEQUENCE [LARGE SCALE GENOMIC DNA]</scope>
    <source>
        <strain evidence="2 3">YIM PH 21724</strain>
    </source>
</reference>
<accession>A0A3A4KCR4</accession>
<evidence type="ECO:0000259" key="1">
    <source>
        <dbReference type="Pfam" id="PF12146"/>
    </source>
</evidence>
<gene>
    <name evidence="2" type="ORF">D5S18_09160</name>
</gene>
<comment type="caution">
    <text evidence="2">The sequence shown here is derived from an EMBL/GenBank/DDBJ whole genome shotgun (WGS) entry which is preliminary data.</text>
</comment>
<dbReference type="InterPro" id="IPR000073">
    <property type="entry name" value="AB_hydrolase_1"/>
</dbReference>
<dbReference type="AlphaFoldDB" id="A0A3A4KCR4"/>
<dbReference type="InterPro" id="IPR029058">
    <property type="entry name" value="AB_hydrolase_fold"/>
</dbReference>
<dbReference type="PANTHER" id="PTHR43433:SF5">
    <property type="entry name" value="AB HYDROLASE-1 DOMAIN-CONTAINING PROTEIN"/>
    <property type="match status" value="1"/>
</dbReference>
<feature type="domain" description="Serine aminopeptidase S33" evidence="1">
    <location>
        <begin position="81"/>
        <end position="253"/>
    </location>
</feature>
<dbReference type="GO" id="GO:0016787">
    <property type="term" value="F:hydrolase activity"/>
    <property type="evidence" value="ECO:0007669"/>
    <property type="project" value="UniProtKB-KW"/>
</dbReference>
<evidence type="ECO:0000313" key="2">
    <source>
        <dbReference type="EMBL" id="RJO76471.1"/>
    </source>
</evidence>
<keyword evidence="3" id="KW-1185">Reference proteome</keyword>
<dbReference type="PANTHER" id="PTHR43433">
    <property type="entry name" value="HYDROLASE, ALPHA/BETA FOLD FAMILY PROTEIN"/>
    <property type="match status" value="1"/>
</dbReference>
<organism evidence="2 3">
    <name type="scientific">Nocardia panacis</name>
    <dbReference type="NCBI Taxonomy" id="2340916"/>
    <lineage>
        <taxon>Bacteria</taxon>
        <taxon>Bacillati</taxon>
        <taxon>Actinomycetota</taxon>
        <taxon>Actinomycetes</taxon>
        <taxon>Mycobacteriales</taxon>
        <taxon>Nocardiaceae</taxon>
        <taxon>Nocardia</taxon>
    </lineage>
</organism>
<dbReference type="EMBL" id="QZFU01000016">
    <property type="protein sequence ID" value="RJO76471.1"/>
    <property type="molecule type" value="Genomic_DNA"/>
</dbReference>
<dbReference type="RefSeq" id="WP_120039398.1">
    <property type="nucleotide sequence ID" value="NZ_QZFU01000016.1"/>
</dbReference>
<dbReference type="InterPro" id="IPR022742">
    <property type="entry name" value="Hydrolase_4"/>
</dbReference>
<name>A0A3A4KCR4_9NOCA</name>